<dbReference type="Proteomes" id="UP001434883">
    <property type="component" value="Unassembled WGS sequence"/>
</dbReference>
<gene>
    <name evidence="1" type="ORF">XENOCAPTIV_018634</name>
</gene>
<sequence length="136" mass="15981">MPAHICLSGGRDLMDLKHLIRSTNRWDSTNIGHLEEQLVTVREHTHNICDRLMHVRVKKNTIQANLILSVTQSYTEPSSGRLDSNTREAQLDVEDVRERPLDENAESTLEKFDRRYFLVYMLNRIFFFQEVGTLFF</sequence>
<protein>
    <submittedName>
        <fullName evidence="1">Uncharacterized protein</fullName>
    </submittedName>
</protein>
<proteinExistence type="predicted"/>
<comment type="caution">
    <text evidence="1">The sequence shown here is derived from an EMBL/GenBank/DDBJ whole genome shotgun (WGS) entry which is preliminary data.</text>
</comment>
<keyword evidence="2" id="KW-1185">Reference proteome</keyword>
<evidence type="ECO:0000313" key="1">
    <source>
        <dbReference type="EMBL" id="MEQ2202870.1"/>
    </source>
</evidence>
<evidence type="ECO:0000313" key="2">
    <source>
        <dbReference type="Proteomes" id="UP001434883"/>
    </source>
</evidence>
<reference evidence="1 2" key="1">
    <citation type="submission" date="2021-06" db="EMBL/GenBank/DDBJ databases">
        <authorList>
            <person name="Palmer J.M."/>
        </authorList>
    </citation>
    <scope>NUCLEOTIDE SEQUENCE [LARGE SCALE GENOMIC DNA]</scope>
    <source>
        <strain evidence="1 2">XC_2019</strain>
        <tissue evidence="1">Muscle</tissue>
    </source>
</reference>
<accession>A0ABV0R438</accession>
<name>A0ABV0R438_9TELE</name>
<dbReference type="EMBL" id="JAHRIN010034000">
    <property type="protein sequence ID" value="MEQ2202870.1"/>
    <property type="molecule type" value="Genomic_DNA"/>
</dbReference>
<organism evidence="1 2">
    <name type="scientific">Xenoophorus captivus</name>
    <dbReference type="NCBI Taxonomy" id="1517983"/>
    <lineage>
        <taxon>Eukaryota</taxon>
        <taxon>Metazoa</taxon>
        <taxon>Chordata</taxon>
        <taxon>Craniata</taxon>
        <taxon>Vertebrata</taxon>
        <taxon>Euteleostomi</taxon>
        <taxon>Actinopterygii</taxon>
        <taxon>Neopterygii</taxon>
        <taxon>Teleostei</taxon>
        <taxon>Neoteleostei</taxon>
        <taxon>Acanthomorphata</taxon>
        <taxon>Ovalentaria</taxon>
        <taxon>Atherinomorphae</taxon>
        <taxon>Cyprinodontiformes</taxon>
        <taxon>Goodeidae</taxon>
        <taxon>Xenoophorus</taxon>
    </lineage>
</organism>